<protein>
    <submittedName>
        <fullName evidence="1">Preprotein translocase subunit</fullName>
    </submittedName>
</protein>
<accession>A0A8S5SYT0</accession>
<sequence>MFLDGDAVRVGDTVWHITGGYGTVETIEHDEARVRMAHGGVLSMYDGGKAGGRKMFYWYEPVALTPRKGKENIHRHAIRFAETALALWEASDA</sequence>
<name>A0A8S5SYT0_9CAUD</name>
<proteinExistence type="predicted"/>
<organism evidence="1">
    <name type="scientific">Podoviridae sp. ctylN24</name>
    <dbReference type="NCBI Taxonomy" id="2827756"/>
    <lineage>
        <taxon>Viruses</taxon>
        <taxon>Duplodnaviria</taxon>
        <taxon>Heunggongvirae</taxon>
        <taxon>Uroviricota</taxon>
        <taxon>Caudoviricetes</taxon>
    </lineage>
</organism>
<reference evidence="1" key="1">
    <citation type="journal article" date="2021" name="Proc. Natl. Acad. Sci. U.S.A.">
        <title>A Catalog of Tens of Thousands of Viruses from Human Metagenomes Reveals Hidden Associations with Chronic Diseases.</title>
        <authorList>
            <person name="Tisza M.J."/>
            <person name="Buck C.B."/>
        </authorList>
    </citation>
    <scope>NUCLEOTIDE SEQUENCE</scope>
    <source>
        <strain evidence="1">CtylN24</strain>
    </source>
</reference>
<evidence type="ECO:0000313" key="1">
    <source>
        <dbReference type="EMBL" id="DAF55698.1"/>
    </source>
</evidence>
<dbReference type="EMBL" id="BK032697">
    <property type="protein sequence ID" value="DAF55698.1"/>
    <property type="molecule type" value="Genomic_DNA"/>
</dbReference>